<dbReference type="GO" id="GO:0008270">
    <property type="term" value="F:zinc ion binding"/>
    <property type="evidence" value="ECO:0007669"/>
    <property type="project" value="UniProtKB-KW"/>
</dbReference>
<reference evidence="9" key="1">
    <citation type="journal article" date="2010" name="Science">
        <title>Plasticity of animal genome architecture unmasked by rapid evolution of a pelagic tunicate.</title>
        <authorList>
            <person name="Denoeud F."/>
            <person name="Henriet S."/>
            <person name="Mungpakdee S."/>
            <person name="Aury J.M."/>
            <person name="Da Silva C."/>
            <person name="Brinkmann H."/>
            <person name="Mikhaleva J."/>
            <person name="Olsen L.C."/>
            <person name="Jubin C."/>
            <person name="Canestro C."/>
            <person name="Bouquet J.M."/>
            <person name="Danks G."/>
            <person name="Poulain J."/>
            <person name="Campsteijn C."/>
            <person name="Adamski M."/>
            <person name="Cross I."/>
            <person name="Yadetie F."/>
            <person name="Muffato M."/>
            <person name="Louis A."/>
            <person name="Butcher S."/>
            <person name="Tsagkogeorga G."/>
            <person name="Konrad A."/>
            <person name="Singh S."/>
            <person name="Jensen M.F."/>
            <person name="Cong E.H."/>
            <person name="Eikeseth-Otteraa H."/>
            <person name="Noel B."/>
            <person name="Anthouard V."/>
            <person name="Porcel B.M."/>
            <person name="Kachouri-Lafond R."/>
            <person name="Nishino A."/>
            <person name="Ugolini M."/>
            <person name="Chourrout P."/>
            <person name="Nishida H."/>
            <person name="Aasland R."/>
            <person name="Huzurbazar S."/>
            <person name="Westhof E."/>
            <person name="Delsuc F."/>
            <person name="Lehrach H."/>
            <person name="Reinhardt R."/>
            <person name="Weissenbach J."/>
            <person name="Roy S.W."/>
            <person name="Artiguenave F."/>
            <person name="Postlethwait J.H."/>
            <person name="Manak J.R."/>
            <person name="Thompson E.M."/>
            <person name="Jaillon O."/>
            <person name="Du Pasquier L."/>
            <person name="Boudinot P."/>
            <person name="Liberles D.A."/>
            <person name="Volff J.N."/>
            <person name="Philippe H."/>
            <person name="Lenhard B."/>
            <person name="Roest Crollius H."/>
            <person name="Wincker P."/>
            <person name="Chourrout D."/>
        </authorList>
    </citation>
    <scope>NUCLEOTIDE SEQUENCE [LARGE SCALE GENOMIC DNA]</scope>
</reference>
<dbReference type="Proteomes" id="UP000001307">
    <property type="component" value="Unassembled WGS sequence"/>
</dbReference>
<dbReference type="Gene3D" id="3.30.160.60">
    <property type="entry name" value="Classic Zinc Finger"/>
    <property type="match status" value="3"/>
</dbReference>
<proteinExistence type="predicted"/>
<dbReference type="Pfam" id="PF13894">
    <property type="entry name" value="zf-C2H2_4"/>
    <property type="match status" value="1"/>
</dbReference>
<evidence type="ECO:0000256" key="2">
    <source>
        <dbReference type="ARBA" id="ARBA00022737"/>
    </source>
</evidence>
<dbReference type="InterPro" id="IPR013087">
    <property type="entry name" value="Znf_C2H2_type"/>
</dbReference>
<dbReference type="GO" id="GO:0000978">
    <property type="term" value="F:RNA polymerase II cis-regulatory region sequence-specific DNA binding"/>
    <property type="evidence" value="ECO:0007669"/>
    <property type="project" value="TreeGrafter"/>
</dbReference>
<protein>
    <recommendedName>
        <fullName evidence="8">C2H2-type domain-containing protein</fullName>
    </recommendedName>
</protein>
<evidence type="ECO:0000256" key="1">
    <source>
        <dbReference type="ARBA" id="ARBA00022723"/>
    </source>
</evidence>
<dbReference type="PROSITE" id="PS00028">
    <property type="entry name" value="ZINC_FINGER_C2H2_1"/>
    <property type="match status" value="3"/>
</dbReference>
<dbReference type="SUPFAM" id="SSF57667">
    <property type="entry name" value="beta-beta-alpha zinc fingers"/>
    <property type="match status" value="2"/>
</dbReference>
<dbReference type="InParanoid" id="E4WWT2"/>
<organism evidence="9">
    <name type="scientific">Oikopleura dioica</name>
    <name type="common">Tunicate</name>
    <dbReference type="NCBI Taxonomy" id="34765"/>
    <lineage>
        <taxon>Eukaryota</taxon>
        <taxon>Metazoa</taxon>
        <taxon>Chordata</taxon>
        <taxon>Tunicata</taxon>
        <taxon>Appendicularia</taxon>
        <taxon>Copelata</taxon>
        <taxon>Oikopleuridae</taxon>
        <taxon>Oikopleura</taxon>
    </lineage>
</organism>
<feature type="domain" description="C2H2-type" evidence="8">
    <location>
        <begin position="147"/>
        <end position="174"/>
    </location>
</feature>
<dbReference type="InterPro" id="IPR036236">
    <property type="entry name" value="Znf_C2H2_sf"/>
</dbReference>
<dbReference type="Pfam" id="PF00096">
    <property type="entry name" value="zf-C2H2"/>
    <property type="match status" value="1"/>
</dbReference>
<dbReference type="SMART" id="SM00355">
    <property type="entry name" value="ZnF_C2H2"/>
    <property type="match status" value="3"/>
</dbReference>
<dbReference type="PROSITE" id="PS50157">
    <property type="entry name" value="ZINC_FINGER_C2H2_2"/>
    <property type="match status" value="3"/>
</dbReference>
<feature type="domain" description="C2H2-type" evidence="8">
    <location>
        <begin position="175"/>
        <end position="203"/>
    </location>
</feature>
<evidence type="ECO:0000256" key="4">
    <source>
        <dbReference type="ARBA" id="ARBA00022833"/>
    </source>
</evidence>
<keyword evidence="10" id="KW-1185">Reference proteome</keyword>
<evidence type="ECO:0000313" key="10">
    <source>
        <dbReference type="Proteomes" id="UP000001307"/>
    </source>
</evidence>
<dbReference type="EMBL" id="FN653018">
    <property type="protein sequence ID" value="CBY21824.1"/>
    <property type="molecule type" value="Genomic_DNA"/>
</dbReference>
<keyword evidence="6" id="KW-0804">Transcription</keyword>
<evidence type="ECO:0000256" key="5">
    <source>
        <dbReference type="ARBA" id="ARBA00023015"/>
    </source>
</evidence>
<dbReference type="PANTHER" id="PTHR23235:SF60">
    <property type="entry name" value="STRIPE, ISOFORM D"/>
    <property type="match status" value="1"/>
</dbReference>
<keyword evidence="4" id="KW-0862">Zinc</keyword>
<keyword evidence="1" id="KW-0479">Metal-binding</keyword>
<keyword evidence="5" id="KW-0805">Transcription regulation</keyword>
<dbReference type="OrthoDB" id="6077919at2759"/>
<dbReference type="FunFam" id="3.30.160.60:FF:000100">
    <property type="entry name" value="Zinc finger 45-like"/>
    <property type="match status" value="1"/>
</dbReference>
<evidence type="ECO:0000256" key="7">
    <source>
        <dbReference type="PROSITE-ProRule" id="PRU00042"/>
    </source>
</evidence>
<evidence type="ECO:0000256" key="3">
    <source>
        <dbReference type="ARBA" id="ARBA00022771"/>
    </source>
</evidence>
<keyword evidence="3 7" id="KW-0863">Zinc-finger</keyword>
<evidence type="ECO:0000313" key="9">
    <source>
        <dbReference type="EMBL" id="CBY21824.1"/>
    </source>
</evidence>
<keyword evidence="2" id="KW-0677">Repeat</keyword>
<dbReference type="GO" id="GO:0000981">
    <property type="term" value="F:DNA-binding transcription factor activity, RNA polymerase II-specific"/>
    <property type="evidence" value="ECO:0007669"/>
    <property type="project" value="TreeGrafter"/>
</dbReference>
<dbReference type="AlphaFoldDB" id="E4WWT2"/>
<evidence type="ECO:0000256" key="6">
    <source>
        <dbReference type="ARBA" id="ARBA00023163"/>
    </source>
</evidence>
<name>E4WWT2_OIKDI</name>
<evidence type="ECO:0000259" key="8">
    <source>
        <dbReference type="PROSITE" id="PS50157"/>
    </source>
</evidence>
<feature type="domain" description="C2H2-type" evidence="8">
    <location>
        <begin position="117"/>
        <end position="146"/>
    </location>
</feature>
<dbReference type="PANTHER" id="PTHR23235">
    <property type="entry name" value="KRUEPPEL-LIKE TRANSCRIPTION FACTOR"/>
    <property type="match status" value="1"/>
</dbReference>
<dbReference type="FunFam" id="3.30.160.60:FF:000032">
    <property type="entry name" value="Krueppel-like factor 4"/>
    <property type="match status" value="1"/>
</dbReference>
<accession>E4WWT2</accession>
<sequence>MLPHFTHGHRMGHPGFNQAMQLMQQQNSLYSQHQQQMPSQRADSVQSMPAYLSSYRMRDSMPQMIRHDHPMNIKVAFNNLALKLGISRNVPKHTEQQVTDLLQIACEVRRDQECDYFFCPWQECPKFFNRRDSLVRHLRVHVDVRSFQCEKCDQRFLRSDHLRVHMLRHTGEQPFACIVCGNTFARKDLRNRHMKATHYKNELPPQRVLGSGFKKLGKVFFTLAKFWQLTSFCVNHG</sequence>
<gene>
    <name evidence="9" type="ORF">GSOID_T00011352001</name>
</gene>